<dbReference type="PANTHER" id="PTHR43280:SF28">
    <property type="entry name" value="HTH-TYPE TRANSCRIPTIONAL ACTIVATOR RHAS"/>
    <property type="match status" value="1"/>
</dbReference>
<comment type="caution">
    <text evidence="7">The sequence shown here is derived from an EMBL/GenBank/DDBJ whole genome shotgun (WGS) entry which is preliminary data.</text>
</comment>
<dbReference type="EMBL" id="WTUZ01000020">
    <property type="protein sequence ID" value="MZQ84089.1"/>
    <property type="molecule type" value="Genomic_DNA"/>
</dbReference>
<evidence type="ECO:0000256" key="1">
    <source>
        <dbReference type="ARBA" id="ARBA00023015"/>
    </source>
</evidence>
<feature type="domain" description="HTH araC/xylS-type" evidence="5">
    <location>
        <begin position="402"/>
        <end position="500"/>
    </location>
</feature>
<sequence>MKLIIADDENLIRASIRSMVQDVESSWQIVGEGANGEELLELVNEHKPNVAIIDIRMPRMNGLEAMRLGKAISPCTKWIILSGFSDFAYVQEALQLGASDYLLKPVNPLDLERALTNTAKHNKEFIQMHNQQFENSLFALCNGLTTLKFEELDSVYVQGWFIGAVCIFDTTKTGKSLSDMTCAFYDDLRERMKGLLVYGMNFAMVSLPDGECAVIGSWDPLRGFDCREQVQHFFDELAGIAEPYRQDGLAITILQTGECRGFDQLNAQLVQLGEWSHLRVVHGIGQRIRYMELEAEAQVPDSSKISLLFCAIKQHMHFRAYLNYQTAVGELEGLLLAGKRSSSAQTRQAIHLYMVQALGVGGAYAYDSARPESEVIRELREMGESKLREIKPREPVTADLIEQVVKYLEKHYMDDIGIGSIAQQLNVSANYLSMLFNKKTGTPFVKYLTNIRMLRAKELLLNTNLQVKQIAEKVGYYSTRHFTKLFVENCSSYPSDYRKSHV</sequence>
<evidence type="ECO:0000256" key="2">
    <source>
        <dbReference type="ARBA" id="ARBA00023125"/>
    </source>
</evidence>
<dbReference type="Proteomes" id="UP000481087">
    <property type="component" value="Unassembled WGS sequence"/>
</dbReference>
<reference evidence="7 8" key="1">
    <citation type="submission" date="2019-12" db="EMBL/GenBank/DDBJ databases">
        <title>Paenibacillus sp. nov. sp. isolated from soil.</title>
        <authorList>
            <person name="Kim J."/>
            <person name="Jeong S.E."/>
            <person name="Jung H.S."/>
            <person name="Jeon C.O."/>
        </authorList>
    </citation>
    <scope>NUCLEOTIDE SEQUENCE [LARGE SCALE GENOMIC DNA]</scope>
    <source>
        <strain evidence="7 8">5J-6</strain>
    </source>
</reference>
<dbReference type="PROSITE" id="PS01124">
    <property type="entry name" value="HTH_ARAC_FAMILY_2"/>
    <property type="match status" value="1"/>
</dbReference>
<feature type="modified residue" description="4-aspartylphosphate" evidence="4">
    <location>
        <position position="54"/>
    </location>
</feature>
<accession>A0A6L8V482</accession>
<dbReference type="GO" id="GO:0003700">
    <property type="term" value="F:DNA-binding transcription factor activity"/>
    <property type="evidence" value="ECO:0007669"/>
    <property type="project" value="InterPro"/>
</dbReference>
<proteinExistence type="predicted"/>
<dbReference type="GO" id="GO:0000160">
    <property type="term" value="P:phosphorelay signal transduction system"/>
    <property type="evidence" value="ECO:0007669"/>
    <property type="project" value="InterPro"/>
</dbReference>
<gene>
    <name evidence="7" type="ORF">GQF01_18395</name>
</gene>
<dbReference type="InterPro" id="IPR018060">
    <property type="entry name" value="HTH_AraC"/>
</dbReference>
<organism evidence="7 8">
    <name type="scientific">Paenibacillus silvestris</name>
    <dbReference type="NCBI Taxonomy" id="2606219"/>
    <lineage>
        <taxon>Bacteria</taxon>
        <taxon>Bacillati</taxon>
        <taxon>Bacillota</taxon>
        <taxon>Bacilli</taxon>
        <taxon>Bacillales</taxon>
        <taxon>Paenibacillaceae</taxon>
        <taxon>Paenibacillus</taxon>
    </lineage>
</organism>
<keyword evidence="4" id="KW-0597">Phosphoprotein</keyword>
<keyword evidence="3" id="KW-0804">Transcription</keyword>
<dbReference type="Gene3D" id="3.40.50.2300">
    <property type="match status" value="1"/>
</dbReference>
<dbReference type="AlphaFoldDB" id="A0A6L8V482"/>
<dbReference type="SMART" id="SM00342">
    <property type="entry name" value="HTH_ARAC"/>
    <property type="match status" value="1"/>
</dbReference>
<dbReference type="RefSeq" id="WP_161408185.1">
    <property type="nucleotide sequence ID" value="NZ_WTUZ01000020.1"/>
</dbReference>
<evidence type="ECO:0000256" key="3">
    <source>
        <dbReference type="ARBA" id="ARBA00023163"/>
    </source>
</evidence>
<dbReference type="PANTHER" id="PTHR43280">
    <property type="entry name" value="ARAC-FAMILY TRANSCRIPTIONAL REGULATOR"/>
    <property type="match status" value="1"/>
</dbReference>
<evidence type="ECO:0000313" key="8">
    <source>
        <dbReference type="Proteomes" id="UP000481087"/>
    </source>
</evidence>
<dbReference type="GO" id="GO:0043565">
    <property type="term" value="F:sequence-specific DNA binding"/>
    <property type="evidence" value="ECO:0007669"/>
    <property type="project" value="InterPro"/>
</dbReference>
<dbReference type="PROSITE" id="PS50110">
    <property type="entry name" value="RESPONSE_REGULATORY"/>
    <property type="match status" value="1"/>
</dbReference>
<keyword evidence="8" id="KW-1185">Reference proteome</keyword>
<evidence type="ECO:0000256" key="4">
    <source>
        <dbReference type="PROSITE-ProRule" id="PRU00169"/>
    </source>
</evidence>
<dbReference type="SUPFAM" id="SSF52172">
    <property type="entry name" value="CheY-like"/>
    <property type="match status" value="1"/>
</dbReference>
<keyword evidence="2" id="KW-0238">DNA-binding</keyword>
<keyword evidence="1" id="KW-0805">Transcription regulation</keyword>
<evidence type="ECO:0000313" key="7">
    <source>
        <dbReference type="EMBL" id="MZQ84089.1"/>
    </source>
</evidence>
<dbReference type="Pfam" id="PF12833">
    <property type="entry name" value="HTH_18"/>
    <property type="match status" value="1"/>
</dbReference>
<feature type="domain" description="Response regulatory" evidence="6">
    <location>
        <begin position="2"/>
        <end position="119"/>
    </location>
</feature>
<dbReference type="InterPro" id="IPR011006">
    <property type="entry name" value="CheY-like_superfamily"/>
</dbReference>
<dbReference type="SUPFAM" id="SSF46689">
    <property type="entry name" value="Homeodomain-like"/>
    <property type="match status" value="2"/>
</dbReference>
<dbReference type="CDD" id="cd17536">
    <property type="entry name" value="REC_YesN-like"/>
    <property type="match status" value="1"/>
</dbReference>
<evidence type="ECO:0000259" key="5">
    <source>
        <dbReference type="PROSITE" id="PS01124"/>
    </source>
</evidence>
<name>A0A6L8V482_9BACL</name>
<protein>
    <submittedName>
        <fullName evidence="7">Response regulator</fullName>
    </submittedName>
</protein>
<dbReference type="InterPro" id="IPR001789">
    <property type="entry name" value="Sig_transdc_resp-reg_receiver"/>
</dbReference>
<evidence type="ECO:0000259" key="6">
    <source>
        <dbReference type="PROSITE" id="PS50110"/>
    </source>
</evidence>
<dbReference type="InterPro" id="IPR009057">
    <property type="entry name" value="Homeodomain-like_sf"/>
</dbReference>
<dbReference type="Pfam" id="PF00072">
    <property type="entry name" value="Response_reg"/>
    <property type="match status" value="1"/>
</dbReference>
<dbReference type="Gene3D" id="1.10.10.60">
    <property type="entry name" value="Homeodomain-like"/>
    <property type="match status" value="2"/>
</dbReference>
<dbReference type="SMART" id="SM00448">
    <property type="entry name" value="REC"/>
    <property type="match status" value="1"/>
</dbReference>